<organism evidence="2 3">
    <name type="scientific">Morus notabilis</name>
    <dbReference type="NCBI Taxonomy" id="981085"/>
    <lineage>
        <taxon>Eukaryota</taxon>
        <taxon>Viridiplantae</taxon>
        <taxon>Streptophyta</taxon>
        <taxon>Embryophyta</taxon>
        <taxon>Tracheophyta</taxon>
        <taxon>Spermatophyta</taxon>
        <taxon>Magnoliopsida</taxon>
        <taxon>eudicotyledons</taxon>
        <taxon>Gunneridae</taxon>
        <taxon>Pentapetalae</taxon>
        <taxon>rosids</taxon>
        <taxon>fabids</taxon>
        <taxon>Rosales</taxon>
        <taxon>Moraceae</taxon>
        <taxon>Moreae</taxon>
        <taxon>Morus</taxon>
    </lineage>
</organism>
<keyword evidence="3" id="KW-1185">Reference proteome</keyword>
<evidence type="ECO:0000313" key="3">
    <source>
        <dbReference type="Proteomes" id="UP000030645"/>
    </source>
</evidence>
<gene>
    <name evidence="2" type="ORF">L484_014438</name>
</gene>
<dbReference type="EMBL" id="KE343700">
    <property type="protein sequence ID" value="EXB38624.1"/>
    <property type="molecule type" value="Genomic_DNA"/>
</dbReference>
<feature type="region of interest" description="Disordered" evidence="1">
    <location>
        <begin position="1"/>
        <end position="68"/>
    </location>
</feature>
<evidence type="ECO:0000313" key="2">
    <source>
        <dbReference type="EMBL" id="EXB38624.1"/>
    </source>
</evidence>
<name>W9QJE8_9ROSA</name>
<feature type="compositionally biased region" description="Basic and acidic residues" evidence="1">
    <location>
        <begin position="22"/>
        <end position="54"/>
    </location>
</feature>
<evidence type="ECO:0000256" key="1">
    <source>
        <dbReference type="SAM" id="MobiDB-lite"/>
    </source>
</evidence>
<accession>W9QJE8</accession>
<proteinExistence type="predicted"/>
<dbReference type="AlphaFoldDB" id="W9QJE8"/>
<protein>
    <submittedName>
        <fullName evidence="2">Uncharacterized protein</fullName>
    </submittedName>
</protein>
<feature type="compositionally biased region" description="Basic and acidic residues" evidence="1">
    <location>
        <begin position="1"/>
        <end position="12"/>
    </location>
</feature>
<reference evidence="3" key="1">
    <citation type="submission" date="2013-01" db="EMBL/GenBank/DDBJ databases">
        <title>Draft Genome Sequence of a Mulberry Tree, Morus notabilis C.K. Schneid.</title>
        <authorList>
            <person name="He N."/>
            <person name="Zhao S."/>
        </authorList>
    </citation>
    <scope>NUCLEOTIDE SEQUENCE</scope>
</reference>
<dbReference type="Proteomes" id="UP000030645">
    <property type="component" value="Unassembled WGS sequence"/>
</dbReference>
<sequence>MANRPLDERSEVVAEEFMNTDQADRERITKLGTKPDEEQRRNLKDPAKKSERIRQKSPMKKLGSGKLL</sequence>